<dbReference type="Proteomes" id="UP000295793">
    <property type="component" value="Unassembled WGS sequence"/>
</dbReference>
<comment type="caution">
    <text evidence="2">The sequence shown here is derived from an EMBL/GenBank/DDBJ whole genome shotgun (WGS) entry which is preliminary data.</text>
</comment>
<proteinExistence type="predicted"/>
<dbReference type="AlphaFoldDB" id="A0A4R3ICW8"/>
<feature type="transmembrane region" description="Helical" evidence="1">
    <location>
        <begin position="55"/>
        <end position="77"/>
    </location>
</feature>
<sequence length="111" mass="12604">MIRLYEAYLVFVGVIWLGSLTELNGGGLWPLNLAASCAYLSIILLELIRRKRRRWFNVGVILSGVVIAGVALVDYFMAPAEVYLHWLDLAVLSLGLLIILLRFYLFRSLTF</sequence>
<protein>
    <submittedName>
        <fullName evidence="2">Uncharacterized protein</fullName>
    </submittedName>
</protein>
<dbReference type="EMBL" id="SLZR01000002">
    <property type="protein sequence ID" value="TCS43267.1"/>
    <property type="molecule type" value="Genomic_DNA"/>
</dbReference>
<keyword evidence="1" id="KW-0472">Membrane</keyword>
<organism evidence="2 3">
    <name type="scientific">Reinekea marinisedimentorum</name>
    <dbReference type="NCBI Taxonomy" id="230495"/>
    <lineage>
        <taxon>Bacteria</taxon>
        <taxon>Pseudomonadati</taxon>
        <taxon>Pseudomonadota</taxon>
        <taxon>Gammaproteobacteria</taxon>
        <taxon>Oceanospirillales</taxon>
        <taxon>Saccharospirillaceae</taxon>
        <taxon>Reinekea</taxon>
    </lineage>
</organism>
<evidence type="ECO:0000256" key="1">
    <source>
        <dbReference type="SAM" id="Phobius"/>
    </source>
</evidence>
<name>A0A4R3ICW8_9GAMM</name>
<keyword evidence="1" id="KW-0812">Transmembrane</keyword>
<feature type="transmembrane region" description="Helical" evidence="1">
    <location>
        <begin position="29"/>
        <end position="48"/>
    </location>
</feature>
<keyword evidence="1" id="KW-1133">Transmembrane helix</keyword>
<dbReference type="RefSeq" id="WP_132700039.1">
    <property type="nucleotide sequence ID" value="NZ_SLZR01000002.1"/>
</dbReference>
<evidence type="ECO:0000313" key="3">
    <source>
        <dbReference type="Proteomes" id="UP000295793"/>
    </source>
</evidence>
<accession>A0A4R3ICW8</accession>
<reference evidence="2 3" key="1">
    <citation type="submission" date="2019-03" db="EMBL/GenBank/DDBJ databases">
        <title>Genomic Encyclopedia of Archaeal and Bacterial Type Strains, Phase II (KMG-II): from individual species to whole genera.</title>
        <authorList>
            <person name="Goeker M."/>
        </authorList>
    </citation>
    <scope>NUCLEOTIDE SEQUENCE [LARGE SCALE GENOMIC DNA]</scope>
    <source>
        <strain evidence="2 3">DSM 15388</strain>
    </source>
</reference>
<keyword evidence="3" id="KW-1185">Reference proteome</keyword>
<gene>
    <name evidence="2" type="ORF">BCF53_102293</name>
</gene>
<evidence type="ECO:0000313" key="2">
    <source>
        <dbReference type="EMBL" id="TCS43267.1"/>
    </source>
</evidence>
<feature type="transmembrane region" description="Helical" evidence="1">
    <location>
        <begin position="83"/>
        <end position="105"/>
    </location>
</feature>
<feature type="transmembrane region" description="Helical" evidence="1">
    <location>
        <begin position="7"/>
        <end position="23"/>
    </location>
</feature>